<feature type="signal peptide" evidence="1">
    <location>
        <begin position="1"/>
        <end position="19"/>
    </location>
</feature>
<feature type="chain" id="PRO_5016812779" evidence="1">
    <location>
        <begin position="20"/>
        <end position="167"/>
    </location>
</feature>
<evidence type="ECO:0000313" key="2">
    <source>
        <dbReference type="EMBL" id="SSY71102.1"/>
    </source>
</evidence>
<reference evidence="2 3" key="1">
    <citation type="submission" date="2018-06" db="EMBL/GenBank/DDBJ databases">
        <authorList>
            <consortium name="Pathogen Informatics"/>
            <person name="Doyle S."/>
        </authorList>
    </citation>
    <scope>NUCLEOTIDE SEQUENCE [LARGE SCALE GENOMIC DNA]</scope>
    <source>
        <strain evidence="2 3">NCTC10283</strain>
    </source>
</reference>
<protein>
    <submittedName>
        <fullName evidence="2">Uncharacterized protein</fullName>
    </submittedName>
</protein>
<accession>A0A376BMU4</accession>
<name>A0A376BMU4_9NEIS</name>
<dbReference type="RefSeq" id="WP_034294449.1">
    <property type="nucleotide sequence ID" value="NZ_CP091519.2"/>
</dbReference>
<dbReference type="STRING" id="1120980.GCA_000745955_02007"/>
<evidence type="ECO:0000256" key="1">
    <source>
        <dbReference type="SAM" id="SignalP"/>
    </source>
</evidence>
<dbReference type="EMBL" id="UFSO01000002">
    <property type="protein sequence ID" value="SSY71102.1"/>
    <property type="molecule type" value="Genomic_DNA"/>
</dbReference>
<dbReference type="Proteomes" id="UP000254209">
    <property type="component" value="Unassembled WGS sequence"/>
</dbReference>
<sequence length="167" mass="18850">MLKTIISLILITLSSVSMAKLHIPDQEPLPARLTDSQETIGQYAVYGTKGDGFGVLDGRKQDGKVVEMYFLATLLGRPIMSVIPAQKWSNIPEYQKDFDDDHLDTTNKTFYVLDCVKQTAQPYQIQIHQEQLKQIPLKTVALNQLQNVEKTAADYLCHLLMSHKKSS</sequence>
<proteinExistence type="predicted"/>
<keyword evidence="3" id="KW-1185">Reference proteome</keyword>
<dbReference type="AlphaFoldDB" id="A0A376BMU4"/>
<evidence type="ECO:0000313" key="3">
    <source>
        <dbReference type="Proteomes" id="UP000254209"/>
    </source>
</evidence>
<organism evidence="2 3">
    <name type="scientific">Alysiella crassa</name>
    <dbReference type="NCBI Taxonomy" id="153491"/>
    <lineage>
        <taxon>Bacteria</taxon>
        <taxon>Pseudomonadati</taxon>
        <taxon>Pseudomonadota</taxon>
        <taxon>Betaproteobacteria</taxon>
        <taxon>Neisseriales</taxon>
        <taxon>Neisseriaceae</taxon>
        <taxon>Alysiella</taxon>
    </lineage>
</organism>
<gene>
    <name evidence="2" type="ORF">NCTC10283_01238</name>
</gene>
<keyword evidence="1" id="KW-0732">Signal</keyword>